<reference evidence="1 2" key="1">
    <citation type="journal article" date="2019" name="Mol. Biol. Evol.">
        <title>Blast fungal genomes show frequent chromosomal changes, gene gains and losses, and effector gene turnover.</title>
        <authorList>
            <person name="Gomez Luciano L.B."/>
            <person name="Jason Tsai I."/>
            <person name="Chuma I."/>
            <person name="Tosa Y."/>
            <person name="Chen Y.H."/>
            <person name="Li J.Y."/>
            <person name="Li M.Y."/>
            <person name="Jade Lu M.Y."/>
            <person name="Nakayashiki H."/>
            <person name="Li W.H."/>
        </authorList>
    </citation>
    <scope>NUCLEOTIDE SEQUENCE [LARGE SCALE GENOMIC DNA]</scope>
    <source>
        <strain evidence="1">MZ5-1-6</strain>
    </source>
</reference>
<evidence type="ECO:0000313" key="2">
    <source>
        <dbReference type="Proteomes" id="UP000294847"/>
    </source>
</evidence>
<proteinExistence type="predicted"/>
<evidence type="ECO:0000313" key="1">
    <source>
        <dbReference type="EMBL" id="QBZ57974.1"/>
    </source>
</evidence>
<dbReference type="EMBL" id="CP034206">
    <property type="protein sequence ID" value="QBZ57974.1"/>
    <property type="molecule type" value="Genomic_DNA"/>
</dbReference>
<dbReference type="AlphaFoldDB" id="A0A4P7NC50"/>
<organism evidence="1 2">
    <name type="scientific">Pyricularia oryzae</name>
    <name type="common">Rice blast fungus</name>
    <name type="synonym">Magnaporthe oryzae</name>
    <dbReference type="NCBI Taxonomy" id="318829"/>
    <lineage>
        <taxon>Eukaryota</taxon>
        <taxon>Fungi</taxon>
        <taxon>Dikarya</taxon>
        <taxon>Ascomycota</taxon>
        <taxon>Pezizomycotina</taxon>
        <taxon>Sordariomycetes</taxon>
        <taxon>Sordariomycetidae</taxon>
        <taxon>Magnaporthales</taxon>
        <taxon>Pyriculariaceae</taxon>
        <taxon>Pyricularia</taxon>
    </lineage>
</organism>
<gene>
    <name evidence="1" type="ORF">PoMZ_02912</name>
</gene>
<protein>
    <submittedName>
        <fullName evidence="1">Uncharacterized protein</fullName>
    </submittedName>
</protein>
<name>A0A4P7NC50_PYROR</name>
<accession>A0A4P7NC50</accession>
<sequence length="98" mass="10527">MASWVNERPTTLAPSPGILSGFTPSSNGTSISAAVRLHAVNHKSPIEAGSSSGGYTPIWRAREAEVAMYISKNYEKSSICSTASRRLNIDFALKNTRV</sequence>
<dbReference type="Proteomes" id="UP000294847">
    <property type="component" value="Chromosome 3"/>
</dbReference>